<dbReference type="EMBL" id="LR699554">
    <property type="protein sequence ID" value="VVD32861.1"/>
    <property type="molecule type" value="Genomic_DNA"/>
</dbReference>
<organism evidence="1 2">
    <name type="scientific">Paraburkholderia dioscoreae</name>
    <dbReference type="NCBI Taxonomy" id="2604047"/>
    <lineage>
        <taxon>Bacteria</taxon>
        <taxon>Pseudomonadati</taxon>
        <taxon>Pseudomonadota</taxon>
        <taxon>Betaproteobacteria</taxon>
        <taxon>Burkholderiales</taxon>
        <taxon>Burkholderiaceae</taxon>
        <taxon>Paraburkholderia</taxon>
    </lineage>
</organism>
<evidence type="ECO:0000313" key="1">
    <source>
        <dbReference type="EMBL" id="VVD32861.1"/>
    </source>
</evidence>
<sequence>MYANAPDTASKIAHIGARLIRTALTGNIWIPKGLNNGFEYAAALPGWMI</sequence>
<gene>
    <name evidence="1" type="ORF">PDMSB3_1577</name>
</gene>
<reference evidence="1 2" key="1">
    <citation type="submission" date="2019-08" db="EMBL/GenBank/DDBJ databases">
        <authorList>
            <person name="Herpell B J."/>
        </authorList>
    </citation>
    <scope>NUCLEOTIDE SEQUENCE [LARGE SCALE GENOMIC DNA]</scope>
    <source>
        <strain evidence="2">Msb3</strain>
    </source>
</reference>
<proteinExistence type="predicted"/>
<accession>A0A5Q4ZKQ3</accession>
<protein>
    <submittedName>
        <fullName evidence="1">Uncharacterized protein</fullName>
    </submittedName>
</protein>
<dbReference type="AlphaFoldDB" id="A0A5Q4ZKQ3"/>
<dbReference type="Proteomes" id="UP000325811">
    <property type="component" value="Chromosome II"/>
</dbReference>
<dbReference type="KEGG" id="pdio:PDMSB3_1577.1"/>
<evidence type="ECO:0000313" key="2">
    <source>
        <dbReference type="Proteomes" id="UP000325811"/>
    </source>
</evidence>
<name>A0A5Q4ZKQ3_9BURK</name>
<keyword evidence="2" id="KW-1185">Reference proteome</keyword>